<feature type="compositionally biased region" description="Polar residues" evidence="7">
    <location>
        <begin position="744"/>
        <end position="754"/>
    </location>
</feature>
<keyword evidence="4 8" id="KW-0812">Transmembrane</keyword>
<feature type="transmembrane region" description="Helical" evidence="8">
    <location>
        <begin position="585"/>
        <end position="604"/>
    </location>
</feature>
<feature type="compositionally biased region" description="Polar residues" evidence="7">
    <location>
        <begin position="696"/>
        <end position="706"/>
    </location>
</feature>
<dbReference type="GO" id="GO:0015791">
    <property type="term" value="P:polyol transmembrane transport"/>
    <property type="evidence" value="ECO:0007669"/>
    <property type="project" value="UniProtKB-ARBA"/>
</dbReference>
<protein>
    <submittedName>
        <fullName evidence="10">MFS general substrate transporter</fullName>
    </submittedName>
</protein>
<evidence type="ECO:0000256" key="3">
    <source>
        <dbReference type="ARBA" id="ARBA00022448"/>
    </source>
</evidence>
<evidence type="ECO:0000256" key="8">
    <source>
        <dbReference type="SAM" id="Phobius"/>
    </source>
</evidence>
<dbReference type="OrthoDB" id="4540492at2759"/>
<dbReference type="GO" id="GO:0016020">
    <property type="term" value="C:membrane"/>
    <property type="evidence" value="ECO:0007669"/>
    <property type="project" value="UniProtKB-SubCell"/>
</dbReference>
<reference evidence="10" key="1">
    <citation type="journal article" date="2020" name="Stud. Mycol.">
        <title>101 Dothideomycetes genomes: a test case for predicting lifestyles and emergence of pathogens.</title>
        <authorList>
            <person name="Haridas S."/>
            <person name="Albert R."/>
            <person name="Binder M."/>
            <person name="Bloem J."/>
            <person name="Labutti K."/>
            <person name="Salamov A."/>
            <person name="Andreopoulos B."/>
            <person name="Baker S."/>
            <person name="Barry K."/>
            <person name="Bills G."/>
            <person name="Bluhm B."/>
            <person name="Cannon C."/>
            <person name="Castanera R."/>
            <person name="Culley D."/>
            <person name="Daum C."/>
            <person name="Ezra D."/>
            <person name="Gonzalez J."/>
            <person name="Henrissat B."/>
            <person name="Kuo A."/>
            <person name="Liang C."/>
            <person name="Lipzen A."/>
            <person name="Lutzoni F."/>
            <person name="Magnuson J."/>
            <person name="Mondo S."/>
            <person name="Nolan M."/>
            <person name="Ohm R."/>
            <person name="Pangilinan J."/>
            <person name="Park H.-J."/>
            <person name="Ramirez L."/>
            <person name="Alfaro M."/>
            <person name="Sun H."/>
            <person name="Tritt A."/>
            <person name="Yoshinaga Y."/>
            <person name="Zwiers L.-H."/>
            <person name="Turgeon B."/>
            <person name="Goodwin S."/>
            <person name="Spatafora J."/>
            <person name="Crous P."/>
            <person name="Grigoriev I."/>
        </authorList>
    </citation>
    <scope>NUCLEOTIDE SEQUENCE</scope>
    <source>
        <strain evidence="10">CBS 123094</strain>
    </source>
</reference>
<name>A0A6A5WR05_9PLEO</name>
<evidence type="ECO:0000313" key="10">
    <source>
        <dbReference type="EMBL" id="KAF2002631.1"/>
    </source>
</evidence>
<accession>A0A6A5WR05</accession>
<dbReference type="PANTHER" id="PTHR48020">
    <property type="entry name" value="PROTON MYO-INOSITOL COTRANSPORTER"/>
    <property type="match status" value="1"/>
</dbReference>
<evidence type="ECO:0000256" key="6">
    <source>
        <dbReference type="ARBA" id="ARBA00023136"/>
    </source>
</evidence>
<feature type="transmembrane region" description="Helical" evidence="8">
    <location>
        <begin position="272"/>
        <end position="294"/>
    </location>
</feature>
<keyword evidence="3" id="KW-0813">Transport</keyword>
<dbReference type="InterPro" id="IPR036259">
    <property type="entry name" value="MFS_trans_sf"/>
</dbReference>
<evidence type="ECO:0000256" key="1">
    <source>
        <dbReference type="ARBA" id="ARBA00004141"/>
    </source>
</evidence>
<dbReference type="InterPro" id="IPR003663">
    <property type="entry name" value="Sugar/inositol_transpt"/>
</dbReference>
<dbReference type="Pfam" id="PF00083">
    <property type="entry name" value="Sugar_tr"/>
    <property type="match status" value="2"/>
</dbReference>
<dbReference type="Gene3D" id="1.20.1250.20">
    <property type="entry name" value="MFS general substrate transporter like domains"/>
    <property type="match status" value="1"/>
</dbReference>
<keyword evidence="6 8" id="KW-0472">Membrane</keyword>
<feature type="transmembrane region" description="Helical" evidence="8">
    <location>
        <begin position="177"/>
        <end position="197"/>
    </location>
</feature>
<comment type="subcellular location">
    <subcellularLocation>
        <location evidence="1">Membrane</location>
        <topology evidence="1">Multi-pass membrane protein</topology>
    </subcellularLocation>
</comment>
<dbReference type="AlphaFoldDB" id="A0A6A5WR05"/>
<evidence type="ECO:0000256" key="4">
    <source>
        <dbReference type="ARBA" id="ARBA00022692"/>
    </source>
</evidence>
<feature type="transmembrane region" description="Helical" evidence="8">
    <location>
        <begin position="300"/>
        <end position="319"/>
    </location>
</feature>
<feature type="transmembrane region" description="Helical" evidence="8">
    <location>
        <begin position="239"/>
        <end position="260"/>
    </location>
</feature>
<feature type="transmembrane region" description="Helical" evidence="8">
    <location>
        <begin position="550"/>
        <end position="573"/>
    </location>
</feature>
<gene>
    <name evidence="10" type="ORF">P154DRAFT_573832</name>
</gene>
<proteinExistence type="inferred from homology"/>
<dbReference type="InterPro" id="IPR020846">
    <property type="entry name" value="MFS_dom"/>
</dbReference>
<dbReference type="PROSITE" id="PS50850">
    <property type="entry name" value="MFS"/>
    <property type="match status" value="1"/>
</dbReference>
<feature type="transmembrane region" description="Helical" evidence="8">
    <location>
        <begin position="616"/>
        <end position="635"/>
    </location>
</feature>
<evidence type="ECO:0000256" key="5">
    <source>
        <dbReference type="ARBA" id="ARBA00022989"/>
    </source>
</evidence>
<evidence type="ECO:0000259" key="9">
    <source>
        <dbReference type="PROSITE" id="PS50850"/>
    </source>
</evidence>
<dbReference type="PRINTS" id="PR00171">
    <property type="entry name" value="SUGRTRNSPORT"/>
</dbReference>
<dbReference type="SUPFAM" id="SSF103473">
    <property type="entry name" value="MFS general substrate transporter"/>
    <property type="match status" value="1"/>
</dbReference>
<organism evidence="10 11">
    <name type="scientific">Amniculicola lignicola CBS 123094</name>
    <dbReference type="NCBI Taxonomy" id="1392246"/>
    <lineage>
        <taxon>Eukaryota</taxon>
        <taxon>Fungi</taxon>
        <taxon>Dikarya</taxon>
        <taxon>Ascomycota</taxon>
        <taxon>Pezizomycotina</taxon>
        <taxon>Dothideomycetes</taxon>
        <taxon>Pleosporomycetidae</taxon>
        <taxon>Pleosporales</taxon>
        <taxon>Amniculicolaceae</taxon>
        <taxon>Amniculicola</taxon>
    </lineage>
</organism>
<feature type="region of interest" description="Disordered" evidence="7">
    <location>
        <begin position="1"/>
        <end position="30"/>
    </location>
</feature>
<feature type="region of interest" description="Disordered" evidence="7">
    <location>
        <begin position="670"/>
        <end position="754"/>
    </location>
</feature>
<evidence type="ECO:0000313" key="11">
    <source>
        <dbReference type="Proteomes" id="UP000799779"/>
    </source>
</evidence>
<feature type="domain" description="Major facilitator superfamily (MFS) profile" evidence="9">
    <location>
        <begin position="131"/>
        <end position="639"/>
    </location>
</feature>
<feature type="transmembrane region" description="Helical" evidence="8">
    <location>
        <begin position="209"/>
        <end position="227"/>
    </location>
</feature>
<feature type="transmembrane region" description="Helical" evidence="8">
    <location>
        <begin position="453"/>
        <end position="474"/>
    </location>
</feature>
<feature type="compositionally biased region" description="Basic and acidic residues" evidence="7">
    <location>
        <begin position="21"/>
        <end position="30"/>
    </location>
</feature>
<sequence>MSGEKEAQVDIEGGGGGGKPKLKDQRDDNPIKRFSEDEIKTYVDALYKKNFESKTGTISIVSRQELLIGAAHAKFYLEHDEAKEEFAKVLDGEDISRLAETGKCLGKREYKAYRTQKDAKFWHEPKDLLVTLLACCLASFTQGWDQVANGNLGWPGAFHLNINSVGSGGKLGGTGDFWIVGGVNCITWFSAAFLGPFFVDPLSQWTDKLGRRGAVLIAALFSLASMIGGSRSTSWQGYFIARLFLGIGIGAKASLVPIWESETLPPAKRGRLLVSWQFFTATGIFAGSVASYIFRTNWRNQVLSGALPALVLLIVTYFGTESPRYLILHGKYEKAFTALLRLRRERILAAEELCYIHFLIQAERTTLLDDAKTEDFGKEWKPLGYFHRLYRIVKISRNKHAALATMVVMLSQQLSGINILGFVSSIFFSAAGLRKQPEPNDDAKNLANAYDSLKFSIGFGVANAVFSAIAYFLIEPLEKELPEMKNAPIHQPKGRTVWKWKPSGGTRSCLKLFRGRRALLMTSLGGGALMLFILTFLLRLDPTNEAKLPLVMIFIILWNLFYSPGAGAVPFLYSAEVWPNEGREVGMSWAVFWNFFGAGFLALFVPRGLKWGPPKLFGLFTGLSVLGVILVYLFVPGTDRATSLDDMSKKFDHKKYTDFSKDRMKTLINPTRLRKTSTAKVQPGAPAAPTPGAPETQGNSNEQGTAGTDPGDTGSLGSIQEPEEEEDDPNASQPSNVAEEIETQGGTANPISPH</sequence>
<dbReference type="InterPro" id="IPR005828">
    <property type="entry name" value="MFS_sugar_transport-like"/>
</dbReference>
<keyword evidence="11" id="KW-1185">Reference proteome</keyword>
<dbReference type="Proteomes" id="UP000799779">
    <property type="component" value="Unassembled WGS sequence"/>
</dbReference>
<feature type="transmembrane region" description="Helical" evidence="8">
    <location>
        <begin position="401"/>
        <end position="433"/>
    </location>
</feature>
<dbReference type="EMBL" id="ML977576">
    <property type="protein sequence ID" value="KAF2002631.1"/>
    <property type="molecule type" value="Genomic_DNA"/>
</dbReference>
<dbReference type="GO" id="GO:0022857">
    <property type="term" value="F:transmembrane transporter activity"/>
    <property type="evidence" value="ECO:0007669"/>
    <property type="project" value="InterPro"/>
</dbReference>
<dbReference type="PANTHER" id="PTHR48020:SF40">
    <property type="entry name" value="MAJOR FACILITATOR SUPERFAMILY (MFS) PROFILE DOMAIN-CONTAINING PROTEIN"/>
    <property type="match status" value="1"/>
</dbReference>
<keyword evidence="5 8" id="KW-1133">Transmembrane helix</keyword>
<dbReference type="GO" id="GO:0015798">
    <property type="term" value="P:myo-inositol transport"/>
    <property type="evidence" value="ECO:0007669"/>
    <property type="project" value="UniProtKB-ARBA"/>
</dbReference>
<evidence type="ECO:0000256" key="7">
    <source>
        <dbReference type="SAM" id="MobiDB-lite"/>
    </source>
</evidence>
<evidence type="ECO:0000256" key="2">
    <source>
        <dbReference type="ARBA" id="ARBA00010992"/>
    </source>
</evidence>
<dbReference type="InterPro" id="IPR050814">
    <property type="entry name" value="Myo-inositol_Transporter"/>
</dbReference>
<comment type="similarity">
    <text evidence="2">Belongs to the major facilitator superfamily. Sugar transporter (TC 2.A.1.1) family.</text>
</comment>
<feature type="transmembrane region" description="Helical" evidence="8">
    <location>
        <begin position="518"/>
        <end position="538"/>
    </location>
</feature>